<dbReference type="Gene3D" id="3.30.1520.10">
    <property type="entry name" value="Phox-like domain"/>
    <property type="match status" value="1"/>
</dbReference>
<dbReference type="AlphaFoldDB" id="H3GUL2"/>
<dbReference type="InterPro" id="IPR051826">
    <property type="entry name" value="E3_ubiquitin-ligase_domain"/>
</dbReference>
<dbReference type="FunFam" id="3.30.1520.10:FF:000121">
    <property type="entry name" value="Uncharacterized protein"/>
    <property type="match status" value="1"/>
</dbReference>
<accession>H3GUL2</accession>
<protein>
    <recommendedName>
        <fullName evidence="6">RING-type domain-containing protein</fullName>
    </recommendedName>
</protein>
<dbReference type="OMA" id="WKLRKRY"/>
<feature type="domain" description="PX" evidence="3">
    <location>
        <begin position="37"/>
        <end position="189"/>
    </location>
</feature>
<evidence type="ECO:0000256" key="1">
    <source>
        <dbReference type="PROSITE-ProRule" id="PRU00175"/>
    </source>
</evidence>
<dbReference type="HOGENOM" id="CLU_066129_0_0_1"/>
<dbReference type="Pfam" id="PF00787">
    <property type="entry name" value="PX"/>
    <property type="match status" value="1"/>
</dbReference>
<dbReference type="VEuPathDB" id="FungiDB:KRP22_4235"/>
<dbReference type="PANTHER" id="PTHR22765:SF411">
    <property type="entry name" value="OS02G0248440 PROTEIN"/>
    <property type="match status" value="1"/>
</dbReference>
<reference evidence="5" key="1">
    <citation type="journal article" date="2006" name="Science">
        <title>Phytophthora genome sequences uncover evolutionary origins and mechanisms of pathogenesis.</title>
        <authorList>
            <person name="Tyler B.M."/>
            <person name="Tripathy S."/>
            <person name="Zhang X."/>
            <person name="Dehal P."/>
            <person name="Jiang R.H."/>
            <person name="Aerts A."/>
            <person name="Arredondo F.D."/>
            <person name="Baxter L."/>
            <person name="Bensasson D."/>
            <person name="Beynon J.L."/>
            <person name="Chapman J."/>
            <person name="Damasceno C.M."/>
            <person name="Dorrance A.E."/>
            <person name="Dou D."/>
            <person name="Dickerman A.W."/>
            <person name="Dubchak I.L."/>
            <person name="Garbelotto M."/>
            <person name="Gijzen M."/>
            <person name="Gordon S.G."/>
            <person name="Govers F."/>
            <person name="Grunwald N.J."/>
            <person name="Huang W."/>
            <person name="Ivors K.L."/>
            <person name="Jones R.W."/>
            <person name="Kamoun S."/>
            <person name="Krampis K."/>
            <person name="Lamour K.H."/>
            <person name="Lee M.K."/>
            <person name="McDonald W.H."/>
            <person name="Medina M."/>
            <person name="Meijer H.J."/>
            <person name="Nordberg E.K."/>
            <person name="Maclean D.J."/>
            <person name="Ospina-Giraldo M.D."/>
            <person name="Morris P.F."/>
            <person name="Phuntumart V."/>
            <person name="Putnam N.H."/>
            <person name="Rash S."/>
            <person name="Rose J.K."/>
            <person name="Sakihama Y."/>
            <person name="Salamov A.A."/>
            <person name="Savidor A."/>
            <person name="Scheuring C.F."/>
            <person name="Smith B.M."/>
            <person name="Sobral B.W."/>
            <person name="Terry A."/>
            <person name="Torto-Alalibo T.A."/>
            <person name="Win J."/>
            <person name="Xu Z."/>
            <person name="Zhang H."/>
            <person name="Grigoriev I.V."/>
            <person name="Rokhsar D.S."/>
            <person name="Boore J.L."/>
        </authorList>
    </citation>
    <scope>NUCLEOTIDE SEQUENCE [LARGE SCALE GENOMIC DNA]</scope>
    <source>
        <strain evidence="5">Pr102</strain>
    </source>
</reference>
<dbReference type="PROSITE" id="PS50089">
    <property type="entry name" value="ZF_RING_2"/>
    <property type="match status" value="1"/>
</dbReference>
<dbReference type="PANTHER" id="PTHR22765">
    <property type="entry name" value="RING FINGER AND PROTEASE ASSOCIATED DOMAIN-CONTAINING"/>
    <property type="match status" value="1"/>
</dbReference>
<sequence length="276" mass="31655">MWSGIIVSSTFLDSPGTREMASLRRLLKARRAEVATVKIAAKPTTIFDNQDMTAPYTQYIFKMRSAVKNSTKEEWKLRKRYSDFHVLHQKFRKTRNQWELVCLGPGEQFEAVVEILQQAAGFKFPRKHVRCDTSDIIHERRRRLMDYTRVLLAVYAVLDVMVRVDGGPDRNTDDLGCLRMLLIEIERFLEIPPKRKEVETRLTRTVLALGDVEATPGKADQCCICLSNSKRSGDGDKRMASLPCAHVFHEDCIIHWLLCSSTCPMCRRAVGHVANR</sequence>
<dbReference type="eggNOG" id="KOG0800">
    <property type="taxonomic scope" value="Eukaryota"/>
</dbReference>
<evidence type="ECO:0008006" key="6">
    <source>
        <dbReference type="Google" id="ProtNLM"/>
    </source>
</evidence>
<feature type="domain" description="RING-type" evidence="2">
    <location>
        <begin position="222"/>
        <end position="267"/>
    </location>
</feature>
<dbReference type="GO" id="GO:0006511">
    <property type="term" value="P:ubiquitin-dependent protein catabolic process"/>
    <property type="evidence" value="ECO:0000318"/>
    <property type="project" value="GO_Central"/>
</dbReference>
<dbReference type="GO" id="GO:0008270">
    <property type="term" value="F:zinc ion binding"/>
    <property type="evidence" value="ECO:0007669"/>
    <property type="project" value="UniProtKB-KW"/>
</dbReference>
<keyword evidence="1" id="KW-0862">Zinc</keyword>
<evidence type="ECO:0000259" key="3">
    <source>
        <dbReference type="PROSITE" id="PS50195"/>
    </source>
</evidence>
<dbReference type="STRING" id="164328.H3GUL2"/>
<dbReference type="SUPFAM" id="SSF57850">
    <property type="entry name" value="RING/U-box"/>
    <property type="match status" value="1"/>
</dbReference>
<name>H3GUL2_PHYRM</name>
<dbReference type="GO" id="GO:0061630">
    <property type="term" value="F:ubiquitin protein ligase activity"/>
    <property type="evidence" value="ECO:0000318"/>
    <property type="project" value="GO_Central"/>
</dbReference>
<dbReference type="Gene3D" id="3.30.40.10">
    <property type="entry name" value="Zinc/RING finger domain, C3HC4 (zinc finger)"/>
    <property type="match status" value="1"/>
</dbReference>
<dbReference type="SUPFAM" id="SSF64268">
    <property type="entry name" value="PX domain"/>
    <property type="match status" value="1"/>
</dbReference>
<keyword evidence="1" id="KW-0479">Metal-binding</keyword>
<dbReference type="EnsemblProtists" id="Phyra80924">
    <property type="protein sequence ID" value="Phyra80924"/>
    <property type="gene ID" value="Phyra80924"/>
</dbReference>
<dbReference type="Proteomes" id="UP000005238">
    <property type="component" value="Unassembled WGS sequence"/>
</dbReference>
<proteinExistence type="predicted"/>
<evidence type="ECO:0000259" key="2">
    <source>
        <dbReference type="PROSITE" id="PS50089"/>
    </source>
</evidence>
<dbReference type="Pfam" id="PF13639">
    <property type="entry name" value="zf-RING_2"/>
    <property type="match status" value="1"/>
</dbReference>
<dbReference type="InterPro" id="IPR001683">
    <property type="entry name" value="PX_dom"/>
</dbReference>
<dbReference type="InterPro" id="IPR001841">
    <property type="entry name" value="Znf_RING"/>
</dbReference>
<dbReference type="InterPro" id="IPR036871">
    <property type="entry name" value="PX_dom_sf"/>
</dbReference>
<dbReference type="SMART" id="SM00184">
    <property type="entry name" value="RING"/>
    <property type="match status" value="1"/>
</dbReference>
<evidence type="ECO:0000313" key="5">
    <source>
        <dbReference type="Proteomes" id="UP000005238"/>
    </source>
</evidence>
<dbReference type="VEuPathDB" id="FungiDB:KRP23_14393"/>
<dbReference type="GO" id="GO:0035091">
    <property type="term" value="F:phosphatidylinositol binding"/>
    <property type="evidence" value="ECO:0007669"/>
    <property type="project" value="InterPro"/>
</dbReference>
<reference evidence="4" key="2">
    <citation type="submission" date="2015-06" db="UniProtKB">
        <authorList>
            <consortium name="EnsemblProtists"/>
        </authorList>
    </citation>
    <scope>IDENTIFICATION</scope>
    <source>
        <strain evidence="4">Pr102</strain>
    </source>
</reference>
<organism evidence="4 5">
    <name type="scientific">Phytophthora ramorum</name>
    <name type="common">Sudden oak death agent</name>
    <dbReference type="NCBI Taxonomy" id="164328"/>
    <lineage>
        <taxon>Eukaryota</taxon>
        <taxon>Sar</taxon>
        <taxon>Stramenopiles</taxon>
        <taxon>Oomycota</taxon>
        <taxon>Peronosporomycetes</taxon>
        <taxon>Peronosporales</taxon>
        <taxon>Peronosporaceae</taxon>
        <taxon>Phytophthora</taxon>
    </lineage>
</organism>
<dbReference type="InParanoid" id="H3GUL2"/>
<dbReference type="CDD" id="cd06093">
    <property type="entry name" value="PX_domain"/>
    <property type="match status" value="1"/>
</dbReference>
<evidence type="ECO:0000313" key="4">
    <source>
        <dbReference type="EnsemblProtists" id="Phyra80924"/>
    </source>
</evidence>
<keyword evidence="1" id="KW-0863">Zinc-finger</keyword>
<keyword evidence="5" id="KW-1185">Reference proteome</keyword>
<dbReference type="EMBL" id="DS566051">
    <property type="status" value="NOT_ANNOTATED_CDS"/>
    <property type="molecule type" value="Genomic_DNA"/>
</dbReference>
<dbReference type="PROSITE" id="PS50195">
    <property type="entry name" value="PX"/>
    <property type="match status" value="1"/>
</dbReference>
<dbReference type="InterPro" id="IPR013083">
    <property type="entry name" value="Znf_RING/FYVE/PHD"/>
</dbReference>